<reference evidence="3" key="1">
    <citation type="submission" date="2016-11" db="UniProtKB">
        <authorList>
            <consortium name="WormBaseParasite"/>
        </authorList>
    </citation>
    <scope>IDENTIFICATION</scope>
</reference>
<evidence type="ECO:0000313" key="2">
    <source>
        <dbReference type="Proteomes" id="UP000095280"/>
    </source>
</evidence>
<proteinExistence type="predicted"/>
<dbReference type="AlphaFoldDB" id="A0A1I8F5U7"/>
<feature type="region of interest" description="Disordered" evidence="1">
    <location>
        <begin position="271"/>
        <end position="303"/>
    </location>
</feature>
<evidence type="ECO:0000256" key="1">
    <source>
        <dbReference type="SAM" id="MobiDB-lite"/>
    </source>
</evidence>
<feature type="compositionally biased region" description="Low complexity" evidence="1">
    <location>
        <begin position="41"/>
        <end position="55"/>
    </location>
</feature>
<dbReference type="Proteomes" id="UP000095280">
    <property type="component" value="Unplaced"/>
</dbReference>
<accession>A0A1I8F5U7</accession>
<feature type="region of interest" description="Disordered" evidence="1">
    <location>
        <begin position="41"/>
        <end position="60"/>
    </location>
</feature>
<name>A0A1I8F5U7_9PLAT</name>
<dbReference type="WBParaSite" id="maker-unitig_21732-snap-gene-0.1-mRNA-1">
    <property type="protein sequence ID" value="maker-unitig_21732-snap-gene-0.1-mRNA-1"/>
    <property type="gene ID" value="maker-unitig_21732-snap-gene-0.1"/>
</dbReference>
<feature type="region of interest" description="Disordered" evidence="1">
    <location>
        <begin position="96"/>
        <end position="116"/>
    </location>
</feature>
<feature type="compositionally biased region" description="Gly residues" evidence="1">
    <location>
        <begin position="99"/>
        <end position="109"/>
    </location>
</feature>
<organism evidence="2 3">
    <name type="scientific">Macrostomum lignano</name>
    <dbReference type="NCBI Taxonomy" id="282301"/>
    <lineage>
        <taxon>Eukaryota</taxon>
        <taxon>Metazoa</taxon>
        <taxon>Spiralia</taxon>
        <taxon>Lophotrochozoa</taxon>
        <taxon>Platyhelminthes</taxon>
        <taxon>Rhabditophora</taxon>
        <taxon>Macrostomorpha</taxon>
        <taxon>Macrostomida</taxon>
        <taxon>Macrostomidae</taxon>
        <taxon>Macrostomum</taxon>
    </lineage>
</organism>
<keyword evidence="2" id="KW-1185">Reference proteome</keyword>
<protein>
    <submittedName>
        <fullName evidence="3">CKK domain-containing protein</fullName>
    </submittedName>
</protein>
<evidence type="ECO:0000313" key="3">
    <source>
        <dbReference type="WBParaSite" id="maker-unitig_21732-snap-gene-0.1-mRNA-1"/>
    </source>
</evidence>
<sequence length="464" mass="49011">SIEAAPLTARAGLAAQTSCCDQHQTADQKQTELIVKGDFQRAPSAPDSSAAARPPTQTGRTCTSCGAAGLLGGSTPEAAKWCIEYLLHYMARDPTSEGRGAGQHGGAPGGQAHCGDCERQADKTRKRLLKMTDLDDRTAMEAIQLAFKNLASADSCDLPDAEGRTVADGNPDLDSVDLWVGPPGAAGRPHLCASNMFSGNCLHLAASGGNFVGSFISGGGWRSGECPPNLNSSTAADAGGCLIGRRAPVGAALLAAGADWSLKDWKGANSAGLGQGAQEQRPGRAAAGPAIPPHLGQQTSARPQRIRRGVHEVLTDYIRLPLRCQTIQLPVAAAAISRCRDDSQAKELESAKIVLFCAAALDGLPAWRDFYRQQASDEAVYLRTYTAQICSALSYNATGRERRSRDSVYFFAKGHAELLIAPELLSPDDPALVRGYSRKIGTSRAFGCQCYQMAHRVRDPTPPL</sequence>